<dbReference type="PANTHER" id="PTHR44936">
    <property type="entry name" value="SENSOR PROTEIN CREC"/>
    <property type="match status" value="1"/>
</dbReference>
<evidence type="ECO:0000256" key="10">
    <source>
        <dbReference type="SAM" id="Phobius"/>
    </source>
</evidence>
<dbReference type="InterPro" id="IPR003660">
    <property type="entry name" value="HAMP_dom"/>
</dbReference>
<dbReference type="EMBL" id="JBBKTW010000007">
    <property type="protein sequence ID" value="MEN2990530.1"/>
    <property type="molecule type" value="Genomic_DNA"/>
</dbReference>
<dbReference type="Gene3D" id="1.10.287.130">
    <property type="match status" value="1"/>
</dbReference>
<dbReference type="SMART" id="SM00387">
    <property type="entry name" value="HATPase_c"/>
    <property type="match status" value="1"/>
</dbReference>
<dbReference type="CDD" id="cd06225">
    <property type="entry name" value="HAMP"/>
    <property type="match status" value="1"/>
</dbReference>
<keyword evidence="6" id="KW-0808">Transferase</keyword>
<feature type="transmembrane region" description="Helical" evidence="10">
    <location>
        <begin position="12"/>
        <end position="33"/>
    </location>
</feature>
<evidence type="ECO:0000256" key="2">
    <source>
        <dbReference type="ARBA" id="ARBA00004651"/>
    </source>
</evidence>
<evidence type="ECO:0000256" key="8">
    <source>
        <dbReference type="ARBA" id="ARBA00022777"/>
    </source>
</evidence>
<evidence type="ECO:0000256" key="9">
    <source>
        <dbReference type="ARBA" id="ARBA00022840"/>
    </source>
</evidence>
<dbReference type="GO" id="GO:0005524">
    <property type="term" value="F:ATP binding"/>
    <property type="evidence" value="ECO:0007669"/>
    <property type="project" value="UniProtKB-KW"/>
</dbReference>
<evidence type="ECO:0000313" key="14">
    <source>
        <dbReference type="Proteomes" id="UP001413721"/>
    </source>
</evidence>
<keyword evidence="8" id="KW-0418">Kinase</keyword>
<keyword evidence="10" id="KW-0812">Transmembrane</keyword>
<reference evidence="13 14" key="1">
    <citation type="submission" date="2024-03" db="EMBL/GenBank/DDBJ databases">
        <title>High-quality draft genome sequencing of Tistrella sp. BH-R2-4.</title>
        <authorList>
            <person name="Dong C."/>
        </authorList>
    </citation>
    <scope>NUCLEOTIDE SEQUENCE [LARGE SCALE GENOMIC DNA]</scope>
    <source>
        <strain evidence="13 14">BH-R2-4</strain>
    </source>
</reference>
<feature type="transmembrane region" description="Helical" evidence="10">
    <location>
        <begin position="174"/>
        <end position="199"/>
    </location>
</feature>
<dbReference type="SMART" id="SM00388">
    <property type="entry name" value="HisKA"/>
    <property type="match status" value="1"/>
</dbReference>
<dbReference type="CDD" id="cd00082">
    <property type="entry name" value="HisKA"/>
    <property type="match status" value="1"/>
</dbReference>
<evidence type="ECO:0000256" key="3">
    <source>
        <dbReference type="ARBA" id="ARBA00012438"/>
    </source>
</evidence>
<dbReference type="Gene3D" id="1.10.8.500">
    <property type="entry name" value="HAMP domain in histidine kinase"/>
    <property type="match status" value="1"/>
</dbReference>
<dbReference type="SUPFAM" id="SSF47384">
    <property type="entry name" value="Homodimeric domain of signal transducing histidine kinase"/>
    <property type="match status" value="1"/>
</dbReference>
<accession>A0ABU9YPN4</accession>
<dbReference type="PANTHER" id="PTHR44936:SF10">
    <property type="entry name" value="SENSOR PROTEIN RSTB"/>
    <property type="match status" value="1"/>
</dbReference>
<organism evidence="13 14">
    <name type="scientific">Tistrella arctica</name>
    <dbReference type="NCBI Taxonomy" id="3133430"/>
    <lineage>
        <taxon>Bacteria</taxon>
        <taxon>Pseudomonadati</taxon>
        <taxon>Pseudomonadota</taxon>
        <taxon>Alphaproteobacteria</taxon>
        <taxon>Geminicoccales</taxon>
        <taxon>Geminicoccaceae</taxon>
        <taxon>Tistrella</taxon>
    </lineage>
</organism>
<dbReference type="SMART" id="SM00304">
    <property type="entry name" value="HAMP"/>
    <property type="match status" value="1"/>
</dbReference>
<dbReference type="InterPro" id="IPR036890">
    <property type="entry name" value="HATPase_C_sf"/>
</dbReference>
<dbReference type="SUPFAM" id="SSF158472">
    <property type="entry name" value="HAMP domain-like"/>
    <property type="match status" value="1"/>
</dbReference>
<evidence type="ECO:0000256" key="4">
    <source>
        <dbReference type="ARBA" id="ARBA00022475"/>
    </source>
</evidence>
<dbReference type="InterPro" id="IPR050980">
    <property type="entry name" value="2C_sensor_his_kinase"/>
</dbReference>
<evidence type="ECO:0000256" key="1">
    <source>
        <dbReference type="ARBA" id="ARBA00000085"/>
    </source>
</evidence>
<feature type="domain" description="Histidine kinase" evidence="11">
    <location>
        <begin position="260"/>
        <end position="457"/>
    </location>
</feature>
<keyword evidence="10" id="KW-0472">Membrane</keyword>
<evidence type="ECO:0000256" key="7">
    <source>
        <dbReference type="ARBA" id="ARBA00022741"/>
    </source>
</evidence>
<gene>
    <name evidence="13" type="ORF">WG926_19610</name>
</gene>
<dbReference type="RefSeq" id="WP_345938088.1">
    <property type="nucleotide sequence ID" value="NZ_JBBKTW010000007.1"/>
</dbReference>
<sequence length="460" mass="51378">MRKLHTTIAGQLMILIIGTVLLSQFIILAVFYVKTDQRIQEQQIRMIIEEVATAYEIGRSTSGSERERLIRAASDPDIRFSIEDRPLTQTRFDLPDDSIVSMPEILSGRPIFATDNTVPPLSIWEFWFAERLEDCLVLAEQSNQGSACPIDYVSIPLNETEWLNARVLSPVDELVILLPVILSAALTLVGILLIVTIIVKRITAPLRTLSLAAERFGQGEAVGYVEVKGPDELKSTTTAFNTMQERLSRFVDDRTRMLAAVSHDLRTPITSLRLRVEFIKDPELKSEMIQTLEDMASMVEGCLAFAKQDVQEEKSETIDLVETLSNLAKEFPFPGVAFSTDLHTHRYLCRPVSLRRAVRNVLENAVHYASRAQLTVYTDDDGVSIDIVDEGPGVPDEMLDDIFEPFFRVDEARNTETGNVGLGLSIARTIIHKHGGTIRATNMLSGLKLSIWLPGQVNSP</sequence>
<feature type="domain" description="HAMP" evidence="12">
    <location>
        <begin position="200"/>
        <end position="252"/>
    </location>
</feature>
<keyword evidence="4" id="KW-1003">Cell membrane</keyword>
<keyword evidence="14" id="KW-1185">Reference proteome</keyword>
<dbReference type="InterPro" id="IPR005467">
    <property type="entry name" value="His_kinase_dom"/>
</dbReference>
<dbReference type="PRINTS" id="PR00344">
    <property type="entry name" value="BCTRLSENSOR"/>
</dbReference>
<dbReference type="InterPro" id="IPR004358">
    <property type="entry name" value="Sig_transdc_His_kin-like_C"/>
</dbReference>
<keyword evidence="9 13" id="KW-0067">ATP-binding</keyword>
<dbReference type="InterPro" id="IPR003594">
    <property type="entry name" value="HATPase_dom"/>
</dbReference>
<dbReference type="InterPro" id="IPR003661">
    <property type="entry name" value="HisK_dim/P_dom"/>
</dbReference>
<protein>
    <recommendedName>
        <fullName evidence="3">histidine kinase</fullName>
        <ecNumber evidence="3">2.7.13.3</ecNumber>
    </recommendedName>
</protein>
<dbReference type="InterPro" id="IPR036097">
    <property type="entry name" value="HisK_dim/P_sf"/>
</dbReference>
<dbReference type="Proteomes" id="UP001413721">
    <property type="component" value="Unassembled WGS sequence"/>
</dbReference>
<dbReference type="PROSITE" id="PS50885">
    <property type="entry name" value="HAMP"/>
    <property type="match status" value="1"/>
</dbReference>
<evidence type="ECO:0000259" key="11">
    <source>
        <dbReference type="PROSITE" id="PS50109"/>
    </source>
</evidence>
<keyword evidence="10" id="KW-1133">Transmembrane helix</keyword>
<comment type="caution">
    <text evidence="13">The sequence shown here is derived from an EMBL/GenBank/DDBJ whole genome shotgun (WGS) entry which is preliminary data.</text>
</comment>
<keyword evidence="5" id="KW-0597">Phosphoprotein</keyword>
<evidence type="ECO:0000256" key="5">
    <source>
        <dbReference type="ARBA" id="ARBA00022553"/>
    </source>
</evidence>
<dbReference type="PROSITE" id="PS50109">
    <property type="entry name" value="HIS_KIN"/>
    <property type="match status" value="1"/>
</dbReference>
<dbReference type="Pfam" id="PF00672">
    <property type="entry name" value="HAMP"/>
    <property type="match status" value="1"/>
</dbReference>
<comment type="catalytic activity">
    <reaction evidence="1">
        <text>ATP + protein L-histidine = ADP + protein N-phospho-L-histidine.</text>
        <dbReference type="EC" id="2.7.13.3"/>
    </reaction>
</comment>
<evidence type="ECO:0000259" key="12">
    <source>
        <dbReference type="PROSITE" id="PS50885"/>
    </source>
</evidence>
<comment type="subcellular location">
    <subcellularLocation>
        <location evidence="2">Cell membrane</location>
        <topology evidence="2">Multi-pass membrane protein</topology>
    </subcellularLocation>
</comment>
<dbReference type="Gene3D" id="3.30.565.10">
    <property type="entry name" value="Histidine kinase-like ATPase, C-terminal domain"/>
    <property type="match status" value="1"/>
</dbReference>
<proteinExistence type="predicted"/>
<evidence type="ECO:0000256" key="6">
    <source>
        <dbReference type="ARBA" id="ARBA00022679"/>
    </source>
</evidence>
<name>A0ABU9YPN4_9PROT</name>
<dbReference type="Pfam" id="PF02518">
    <property type="entry name" value="HATPase_c"/>
    <property type="match status" value="1"/>
</dbReference>
<dbReference type="SUPFAM" id="SSF55874">
    <property type="entry name" value="ATPase domain of HSP90 chaperone/DNA topoisomerase II/histidine kinase"/>
    <property type="match status" value="1"/>
</dbReference>
<keyword evidence="7" id="KW-0547">Nucleotide-binding</keyword>
<evidence type="ECO:0000313" key="13">
    <source>
        <dbReference type="EMBL" id="MEN2990530.1"/>
    </source>
</evidence>
<dbReference type="EC" id="2.7.13.3" evidence="3"/>
<dbReference type="Pfam" id="PF00512">
    <property type="entry name" value="HisKA"/>
    <property type="match status" value="1"/>
</dbReference>